<gene>
    <name evidence="12" type="ORF">PLOB_00005221</name>
</gene>
<dbReference type="InterPro" id="IPR034035">
    <property type="entry name" value="Astacin-like_dom"/>
</dbReference>
<feature type="binding site" evidence="7">
    <location>
        <position position="251"/>
    </location>
    <ligand>
        <name>Zn(2+)</name>
        <dbReference type="ChEBI" id="CHEBI:29105"/>
        <note>catalytic</note>
    </ligand>
</feature>
<dbReference type="EC" id="3.4.24.-" evidence="8"/>
<dbReference type="Pfam" id="PF01400">
    <property type="entry name" value="Astacin"/>
    <property type="match status" value="1"/>
</dbReference>
<protein>
    <recommendedName>
        <fullName evidence="8">Metalloendopeptidase</fullName>
        <ecNumber evidence="8">3.4.24.-</ecNumber>
    </recommendedName>
</protein>
<evidence type="ECO:0000313" key="13">
    <source>
        <dbReference type="Proteomes" id="UP001159405"/>
    </source>
</evidence>
<evidence type="ECO:0000256" key="3">
    <source>
        <dbReference type="ARBA" id="ARBA00022801"/>
    </source>
</evidence>
<proteinExistence type="predicted"/>
<feature type="binding site" evidence="7">
    <location>
        <position position="257"/>
    </location>
    <ligand>
        <name>Zn(2+)</name>
        <dbReference type="ChEBI" id="CHEBI:29105"/>
        <note>catalytic</note>
    </ligand>
</feature>
<dbReference type="InterPro" id="IPR001024">
    <property type="entry name" value="PLAT/LH2_dom"/>
</dbReference>
<name>A0ABN8QD44_9CNID</name>
<dbReference type="Proteomes" id="UP001159405">
    <property type="component" value="Unassembled WGS sequence"/>
</dbReference>
<dbReference type="PROSITE" id="PS51864">
    <property type="entry name" value="ASTACIN"/>
    <property type="match status" value="1"/>
</dbReference>
<organism evidence="12 13">
    <name type="scientific">Porites lobata</name>
    <dbReference type="NCBI Taxonomy" id="104759"/>
    <lineage>
        <taxon>Eukaryota</taxon>
        <taxon>Metazoa</taxon>
        <taxon>Cnidaria</taxon>
        <taxon>Anthozoa</taxon>
        <taxon>Hexacorallia</taxon>
        <taxon>Scleractinia</taxon>
        <taxon>Fungiina</taxon>
        <taxon>Poritidae</taxon>
        <taxon>Porites</taxon>
    </lineage>
</organism>
<evidence type="ECO:0000256" key="5">
    <source>
        <dbReference type="ARBA" id="ARBA00023049"/>
    </source>
</evidence>
<dbReference type="PROSITE" id="PS50095">
    <property type="entry name" value="PLAT"/>
    <property type="match status" value="1"/>
</dbReference>
<dbReference type="PANTHER" id="PTHR10127:SF780">
    <property type="entry name" value="METALLOENDOPEPTIDASE"/>
    <property type="match status" value="1"/>
</dbReference>
<feature type="region of interest" description="Disordered" evidence="9">
    <location>
        <begin position="101"/>
        <end position="123"/>
    </location>
</feature>
<evidence type="ECO:0000256" key="4">
    <source>
        <dbReference type="ARBA" id="ARBA00022833"/>
    </source>
</evidence>
<evidence type="ECO:0000259" key="11">
    <source>
        <dbReference type="PROSITE" id="PS51864"/>
    </source>
</evidence>
<dbReference type="PANTHER" id="PTHR10127">
    <property type="entry name" value="DISCOIDIN, CUB, EGF, LAMININ , AND ZINC METALLOPROTEASE DOMAIN CONTAINING"/>
    <property type="match status" value="1"/>
</dbReference>
<sequence>MAFLLKEVFVITLVASALSFPRNNQFEHVHDKNDPMGLIQEDPELFVRPKLDDEVSHSISMVTDEDPPDEVYPVEAENKVQDPHQDDLKEVHPLTNAQREFESTFPSLPDEDPPGEEYPVDTETKVEDPKEVYPLVSSKGARRVKRGANEDDKWPATTEDGQTIVRIPYVESDQLSDDTKRWLKTVIQELDQDTCIRFKEKTNSDSHWVEFKTGSGCSSYVGYKPSINPQPVTLDSSVCYFRKTIAHEIMHLLGFYHEQTRYDRGQYINYYANNVQSGLTSQFDIIYDQQLWDYGYDISSDMQYNEKAFSKDETSKTMEAKNGQPLGSNSHMDAMDVEKVNRLYGCPYIGCYQKAQKQIAESVSNLLISATYNYTVVDHEIVLKTGDSLGDGTNADPFMKLIGSNGETPFELVTSGGMLYADENEQGAKSEGEYQAVHPTRPRRYLPYVNFRNILNIVVDHAIILKTEDSWLAGTNGDPFLKLIGSTGETPFELVTSGGMLYVDENERGAIETHELPFPNVGTILSIKVALVNKGETPSETRKRGFIADWTNGKWIPKHEKRFFFSTDGWTLESVTLDGTQFGGATLYVGDEATVYPASSNNG</sequence>
<dbReference type="Pfam" id="PF01477">
    <property type="entry name" value="PLAT"/>
    <property type="match status" value="1"/>
</dbReference>
<feature type="signal peptide" evidence="8">
    <location>
        <begin position="1"/>
        <end position="19"/>
    </location>
</feature>
<dbReference type="SUPFAM" id="SSF55486">
    <property type="entry name" value="Metalloproteases ('zincins'), catalytic domain"/>
    <property type="match status" value="1"/>
</dbReference>
<dbReference type="SMART" id="SM00235">
    <property type="entry name" value="ZnMc"/>
    <property type="match status" value="1"/>
</dbReference>
<keyword evidence="7" id="KW-1015">Disulfide bond</keyword>
<evidence type="ECO:0000256" key="6">
    <source>
        <dbReference type="PROSITE-ProRule" id="PRU00152"/>
    </source>
</evidence>
<dbReference type="InterPro" id="IPR036392">
    <property type="entry name" value="PLAT/LH2_dom_sf"/>
</dbReference>
<comment type="cofactor">
    <cofactor evidence="7 8">
        <name>Zn(2+)</name>
        <dbReference type="ChEBI" id="CHEBI:29105"/>
    </cofactor>
    <text evidence="7 8">Binds 1 zinc ion per subunit.</text>
</comment>
<dbReference type="InterPro" id="IPR006026">
    <property type="entry name" value="Peptidase_Metallo"/>
</dbReference>
<evidence type="ECO:0000256" key="2">
    <source>
        <dbReference type="ARBA" id="ARBA00022723"/>
    </source>
</evidence>
<dbReference type="PRINTS" id="PR00480">
    <property type="entry name" value="ASTACIN"/>
</dbReference>
<feature type="chain" id="PRO_5044962031" description="Metalloendopeptidase" evidence="8">
    <location>
        <begin position="20"/>
        <end position="603"/>
    </location>
</feature>
<keyword evidence="13" id="KW-1185">Reference proteome</keyword>
<comment type="caution">
    <text evidence="12">The sequence shown here is derived from an EMBL/GenBank/DDBJ whole genome shotgun (WGS) entry which is preliminary data.</text>
</comment>
<keyword evidence="2 7" id="KW-0479">Metal-binding</keyword>
<feature type="active site" evidence="7">
    <location>
        <position position="248"/>
    </location>
</feature>
<feature type="domain" description="Peptidase M12A" evidence="11">
    <location>
        <begin position="142"/>
        <end position="347"/>
    </location>
</feature>
<reference evidence="12 13" key="1">
    <citation type="submission" date="2022-05" db="EMBL/GenBank/DDBJ databases">
        <authorList>
            <consortium name="Genoscope - CEA"/>
            <person name="William W."/>
        </authorList>
    </citation>
    <scope>NUCLEOTIDE SEQUENCE [LARGE SCALE GENOMIC DNA]</scope>
</reference>
<evidence type="ECO:0000256" key="8">
    <source>
        <dbReference type="RuleBase" id="RU361183"/>
    </source>
</evidence>
<dbReference type="Gene3D" id="3.40.390.10">
    <property type="entry name" value="Collagenase (Catalytic Domain)"/>
    <property type="match status" value="1"/>
</dbReference>
<accession>A0ABN8QD44</accession>
<dbReference type="EMBL" id="CALNXK010000122">
    <property type="protein sequence ID" value="CAH3162230.1"/>
    <property type="molecule type" value="Genomic_DNA"/>
</dbReference>
<feature type="compositionally biased region" description="Acidic residues" evidence="9">
    <location>
        <begin position="109"/>
        <end position="120"/>
    </location>
</feature>
<evidence type="ECO:0000259" key="10">
    <source>
        <dbReference type="PROSITE" id="PS50095"/>
    </source>
</evidence>
<feature type="domain" description="PLAT" evidence="10">
    <location>
        <begin position="459"/>
        <end position="585"/>
    </location>
</feature>
<feature type="disulfide bond" evidence="7">
    <location>
        <begin position="217"/>
        <end position="239"/>
    </location>
</feature>
<evidence type="ECO:0000256" key="1">
    <source>
        <dbReference type="ARBA" id="ARBA00022670"/>
    </source>
</evidence>
<keyword evidence="4 7" id="KW-0862">Zinc</keyword>
<keyword evidence="1 7" id="KW-0645">Protease</keyword>
<comment type="caution">
    <text evidence="6">Lacks conserved residue(s) required for the propagation of feature annotation.</text>
</comment>
<dbReference type="CDD" id="cd04280">
    <property type="entry name" value="ZnMc_astacin_like"/>
    <property type="match status" value="1"/>
</dbReference>
<keyword evidence="3 7" id="KW-0378">Hydrolase</keyword>
<keyword evidence="8" id="KW-0732">Signal</keyword>
<feature type="binding site" evidence="7">
    <location>
        <position position="247"/>
    </location>
    <ligand>
        <name>Zn(2+)</name>
        <dbReference type="ChEBI" id="CHEBI:29105"/>
        <note>catalytic</note>
    </ligand>
</feature>
<evidence type="ECO:0000256" key="9">
    <source>
        <dbReference type="SAM" id="MobiDB-lite"/>
    </source>
</evidence>
<dbReference type="SUPFAM" id="SSF49723">
    <property type="entry name" value="Lipase/lipooxygenase domain (PLAT/LH2 domain)"/>
    <property type="match status" value="1"/>
</dbReference>
<dbReference type="Gene3D" id="2.60.60.20">
    <property type="entry name" value="PLAT/LH2 domain"/>
    <property type="match status" value="1"/>
</dbReference>
<dbReference type="InterPro" id="IPR001506">
    <property type="entry name" value="Peptidase_M12A"/>
</dbReference>
<dbReference type="InterPro" id="IPR024079">
    <property type="entry name" value="MetalloPept_cat_dom_sf"/>
</dbReference>
<evidence type="ECO:0000256" key="7">
    <source>
        <dbReference type="PROSITE-ProRule" id="PRU01211"/>
    </source>
</evidence>
<keyword evidence="5 7" id="KW-0482">Metalloprotease</keyword>
<evidence type="ECO:0000313" key="12">
    <source>
        <dbReference type="EMBL" id="CAH3162230.1"/>
    </source>
</evidence>